<proteinExistence type="predicted"/>
<feature type="signal peptide" evidence="1">
    <location>
        <begin position="1"/>
        <end position="30"/>
    </location>
</feature>
<protein>
    <submittedName>
        <fullName evidence="2">Uncharacterized protein</fullName>
    </submittedName>
</protein>
<evidence type="ECO:0000313" key="3">
    <source>
        <dbReference type="Proteomes" id="UP000241426"/>
    </source>
</evidence>
<dbReference type="Proteomes" id="UP000241426">
    <property type="component" value="Unassembled WGS sequence"/>
</dbReference>
<dbReference type="EMBL" id="PYNF01000003">
    <property type="protein sequence ID" value="PSV00720.1"/>
    <property type="molecule type" value="Genomic_DNA"/>
</dbReference>
<accession>A0A2T3KM50</accession>
<feature type="chain" id="PRO_5015721873" evidence="1">
    <location>
        <begin position="31"/>
        <end position="156"/>
    </location>
</feature>
<keyword evidence="1" id="KW-0732">Signal</keyword>
<reference evidence="2 3" key="1">
    <citation type="submission" date="2018-01" db="EMBL/GenBank/DDBJ databases">
        <title>Whole genome sequencing of Histamine producing bacteria.</title>
        <authorList>
            <person name="Butler K."/>
        </authorList>
    </citation>
    <scope>NUCLEOTIDE SEQUENCE [LARGE SCALE GENOMIC DNA]</scope>
    <source>
        <strain evidence="2 3">FS-7.2</strain>
    </source>
</reference>
<gene>
    <name evidence="2" type="ORF">C9J27_06145</name>
</gene>
<comment type="caution">
    <text evidence="2">The sequence shown here is derived from an EMBL/GenBank/DDBJ whole genome shotgun (WGS) entry which is preliminary data.</text>
</comment>
<name>A0A2T3KM50_9GAMM</name>
<evidence type="ECO:0000313" key="2">
    <source>
        <dbReference type="EMBL" id="PSV00720.1"/>
    </source>
</evidence>
<sequence>MYAKRNLGKYLMKKTFLISILALASTSAHAFDPKKISTQWQVNLSNVAIAADSKMLAFVNVEPQNNFIYVTDLEEKCSQGEKVNDLIWAVNGKSVWFRGNCFQGHPLMITKSKKGADFVFNEFLTKDSVKISNKVFTTDGFESAFKRIKAIQSDAL</sequence>
<organism evidence="2 3">
    <name type="scientific">Photobacterium kishitanii</name>
    <dbReference type="NCBI Taxonomy" id="318456"/>
    <lineage>
        <taxon>Bacteria</taxon>
        <taxon>Pseudomonadati</taxon>
        <taxon>Pseudomonadota</taxon>
        <taxon>Gammaproteobacteria</taxon>
        <taxon>Vibrionales</taxon>
        <taxon>Vibrionaceae</taxon>
        <taxon>Photobacterium</taxon>
    </lineage>
</organism>
<evidence type="ECO:0000256" key="1">
    <source>
        <dbReference type="SAM" id="SignalP"/>
    </source>
</evidence>
<dbReference type="AlphaFoldDB" id="A0A2T3KM50"/>